<evidence type="ECO:0000256" key="1">
    <source>
        <dbReference type="SAM" id="Phobius"/>
    </source>
</evidence>
<organism evidence="2 3">
    <name type="scientific">Reyranella soli</name>
    <dbReference type="NCBI Taxonomy" id="1230389"/>
    <lineage>
        <taxon>Bacteria</taxon>
        <taxon>Pseudomonadati</taxon>
        <taxon>Pseudomonadota</taxon>
        <taxon>Alphaproteobacteria</taxon>
        <taxon>Hyphomicrobiales</taxon>
        <taxon>Reyranellaceae</taxon>
        <taxon>Reyranella</taxon>
    </lineage>
</organism>
<reference evidence="2 3" key="1">
    <citation type="submission" date="2019-07" db="EMBL/GenBank/DDBJ databases">
        <title>Whole genome shotgun sequence of Reyranella soli NBRC 108950.</title>
        <authorList>
            <person name="Hosoyama A."/>
            <person name="Uohara A."/>
            <person name="Ohji S."/>
            <person name="Ichikawa N."/>
        </authorList>
    </citation>
    <scope>NUCLEOTIDE SEQUENCE [LARGE SCALE GENOMIC DNA]</scope>
    <source>
        <strain evidence="2 3">NBRC 108950</strain>
    </source>
</reference>
<keyword evidence="1" id="KW-1133">Transmembrane helix</keyword>
<dbReference type="RefSeq" id="WP_147150645.1">
    <property type="nucleotide sequence ID" value="NZ_BKAJ01000066.1"/>
</dbReference>
<feature type="transmembrane region" description="Helical" evidence="1">
    <location>
        <begin position="243"/>
        <end position="265"/>
    </location>
</feature>
<comment type="caution">
    <text evidence="2">The sequence shown here is derived from an EMBL/GenBank/DDBJ whole genome shotgun (WGS) entry which is preliminary data.</text>
</comment>
<proteinExistence type="predicted"/>
<dbReference type="Proteomes" id="UP000321058">
    <property type="component" value="Unassembled WGS sequence"/>
</dbReference>
<evidence type="ECO:0000313" key="2">
    <source>
        <dbReference type="EMBL" id="GEP56567.1"/>
    </source>
</evidence>
<feature type="transmembrane region" description="Helical" evidence="1">
    <location>
        <begin position="20"/>
        <end position="40"/>
    </location>
</feature>
<keyword evidence="1" id="KW-0472">Membrane</keyword>
<evidence type="ECO:0000313" key="3">
    <source>
        <dbReference type="Proteomes" id="UP000321058"/>
    </source>
</evidence>
<name>A0A512NC98_9HYPH</name>
<feature type="transmembrane region" description="Helical" evidence="1">
    <location>
        <begin position="402"/>
        <end position="424"/>
    </location>
</feature>
<feature type="transmembrane region" description="Helical" evidence="1">
    <location>
        <begin position="71"/>
        <end position="89"/>
    </location>
</feature>
<dbReference type="EMBL" id="BKAJ01000066">
    <property type="protein sequence ID" value="GEP56567.1"/>
    <property type="molecule type" value="Genomic_DNA"/>
</dbReference>
<keyword evidence="1" id="KW-0812">Transmembrane</keyword>
<keyword evidence="3" id="KW-1185">Reference proteome</keyword>
<gene>
    <name evidence="2" type="ORF">RSO01_37330</name>
</gene>
<evidence type="ECO:0008006" key="4">
    <source>
        <dbReference type="Google" id="ProtNLM"/>
    </source>
</evidence>
<sequence>MRDQTMTTAVAMRTAATVRLDFELLQRGCLYLAIFNVVFAPFAPDPLAYGGGAFVPFLLMRIIGRPAMPKAIVFFLLWQWAQIFARAIQSVLDGESMGASIDGADVLYAYWYSLASLIALALAFRLVLGNLRSPTSAEYQAHERWRPPDLVTVYFAAIAASVVFTILGRSVGGLDQPFQAAAQVKVVALFLLCTYVFTTGRGRGALIAVIAVEILVGFTGFLADFRAVFIYVAVAALAARVKWTGATTVAALAWLVVLLTLALFWTSVKFEYREYVTGSEDSQAIKVPLDQRMAYLGDRMLNIGDTKWGETSYVLLTRFAYVDIFGQVIGVDRGTHEPIMARQWKDALAHVFQPRFLFPNKPVLSDSDVFVRLARSDPMEQIRAGTSISVGYMAENYVDLGFPGMLGGMFGIGLLLALVVRYFMTRPLPWMLKEAIVMGLAFNTAGTGMEVSLPKILGATVMFFLVWSLMAKFALPIAMRWLDRRAGVS</sequence>
<dbReference type="OrthoDB" id="1402575at2"/>
<feature type="transmembrane region" description="Helical" evidence="1">
    <location>
        <begin position="149"/>
        <end position="168"/>
    </location>
</feature>
<dbReference type="AlphaFoldDB" id="A0A512NC98"/>
<feature type="transmembrane region" description="Helical" evidence="1">
    <location>
        <begin position="180"/>
        <end position="198"/>
    </location>
</feature>
<feature type="transmembrane region" description="Helical" evidence="1">
    <location>
        <begin position="456"/>
        <end position="475"/>
    </location>
</feature>
<feature type="transmembrane region" description="Helical" evidence="1">
    <location>
        <begin position="205"/>
        <end position="223"/>
    </location>
</feature>
<feature type="transmembrane region" description="Helical" evidence="1">
    <location>
        <begin position="109"/>
        <end position="128"/>
    </location>
</feature>
<feature type="transmembrane region" description="Helical" evidence="1">
    <location>
        <begin position="46"/>
        <end position="64"/>
    </location>
</feature>
<accession>A0A512NC98</accession>
<protein>
    <recommendedName>
        <fullName evidence="4">O-antigen polymerase</fullName>
    </recommendedName>
</protein>